<dbReference type="Proteomes" id="UP000241769">
    <property type="component" value="Unassembled WGS sequence"/>
</dbReference>
<sequence>MDDQEEAVVLFSRGTRKWNRMLGPILYKLLCLSLFASSSGSSNGQYVSLAGTYKTTKIACSSSFWADGYSITLSGTNTYVLITNDKYHLVVGNIIQSSDSTFSIYQGSASCSGVKTDARSTMVTCINGCSAIWTSGSGMVVANIFLVVTAVSALLAL</sequence>
<comment type="caution">
    <text evidence="2">The sequence shown here is derived from an EMBL/GenBank/DDBJ whole genome shotgun (WGS) entry which is preliminary data.</text>
</comment>
<evidence type="ECO:0000313" key="2">
    <source>
        <dbReference type="EMBL" id="PRP89201.1"/>
    </source>
</evidence>
<keyword evidence="3" id="KW-1185">Reference proteome</keyword>
<proteinExistence type="predicted"/>
<keyword evidence="1" id="KW-0812">Transmembrane</keyword>
<gene>
    <name evidence="2" type="ORF">PROFUN_01921</name>
</gene>
<dbReference type="EMBL" id="MDYQ01000005">
    <property type="protein sequence ID" value="PRP89201.1"/>
    <property type="molecule type" value="Genomic_DNA"/>
</dbReference>
<protein>
    <submittedName>
        <fullName evidence="2">Uncharacterized protein</fullName>
    </submittedName>
</protein>
<keyword evidence="1" id="KW-1133">Transmembrane helix</keyword>
<evidence type="ECO:0000256" key="1">
    <source>
        <dbReference type="SAM" id="Phobius"/>
    </source>
</evidence>
<dbReference type="InParanoid" id="A0A2P6NZ17"/>
<evidence type="ECO:0000313" key="3">
    <source>
        <dbReference type="Proteomes" id="UP000241769"/>
    </source>
</evidence>
<reference evidence="2 3" key="1">
    <citation type="journal article" date="2018" name="Genome Biol. Evol.">
        <title>Multiple Roots of Fruiting Body Formation in Amoebozoa.</title>
        <authorList>
            <person name="Hillmann F."/>
            <person name="Forbes G."/>
            <person name="Novohradska S."/>
            <person name="Ferling I."/>
            <person name="Riege K."/>
            <person name="Groth M."/>
            <person name="Westermann M."/>
            <person name="Marz M."/>
            <person name="Spaller T."/>
            <person name="Winckler T."/>
            <person name="Schaap P."/>
            <person name="Glockner G."/>
        </authorList>
    </citation>
    <scope>NUCLEOTIDE SEQUENCE [LARGE SCALE GENOMIC DNA]</scope>
    <source>
        <strain evidence="2 3">Jena</strain>
    </source>
</reference>
<name>A0A2P6NZ17_9EUKA</name>
<accession>A0A2P6NZ17</accession>
<keyword evidence="1" id="KW-0472">Membrane</keyword>
<feature type="transmembrane region" description="Helical" evidence="1">
    <location>
        <begin position="131"/>
        <end position="156"/>
    </location>
</feature>
<dbReference type="AlphaFoldDB" id="A0A2P6NZ17"/>
<organism evidence="2 3">
    <name type="scientific">Planoprotostelium fungivorum</name>
    <dbReference type="NCBI Taxonomy" id="1890364"/>
    <lineage>
        <taxon>Eukaryota</taxon>
        <taxon>Amoebozoa</taxon>
        <taxon>Evosea</taxon>
        <taxon>Variosea</taxon>
        <taxon>Cavosteliida</taxon>
        <taxon>Cavosteliaceae</taxon>
        <taxon>Planoprotostelium</taxon>
    </lineage>
</organism>